<evidence type="ECO:0000313" key="1">
    <source>
        <dbReference type="EMBL" id="KOF00307.1"/>
    </source>
</evidence>
<dbReference type="AlphaFoldDB" id="A0A0L8ADK2"/>
<protein>
    <submittedName>
        <fullName evidence="1">Streptomycin kinase</fullName>
    </submittedName>
</protein>
<dbReference type="SUPFAM" id="SSF56112">
    <property type="entry name" value="Protein kinase-like (PK-like)"/>
    <property type="match status" value="1"/>
</dbReference>
<reference evidence="1 2" key="1">
    <citation type="journal article" date="2012" name="J. Bacteriol.">
        <title>Genome sequence of a novel nicotine-degrading strain, Pseudomonas geniculata N1.</title>
        <authorList>
            <person name="Tang H."/>
            <person name="Yu H."/>
            <person name="Tai C."/>
            <person name="Huang K."/>
            <person name="Liu Y."/>
            <person name="Wang L."/>
            <person name="Yao Y."/>
            <person name="Wu G."/>
            <person name="Xu P."/>
        </authorList>
    </citation>
    <scope>NUCLEOTIDE SEQUENCE [LARGE SCALE GENOMIC DNA]</scope>
    <source>
        <strain evidence="1 2">N1</strain>
    </source>
</reference>
<sequence>MSEPYLSRWRLRRDGAAIETPHAQLWPVLTIAGEPAMLKISSETEEQNSHRLLRWWEGDGAARLLAHEGPAILIERAGGDSLRQRSIEGDDDACTTILCQVLQRLHRPRSAPPAELVCLRRWFADLLQPRAALPPLLEQCRSLAEGLLQEEREIRPLHGDLHHDNVLDFGARGWLAIDPKRLLGDRAFDYTTLFSNPDLCGPGIHVATQPERFAARLEQVSALAGLERTRLLRWIAASAGLSAVWFRDDGDPAEVDEAVARMALETLAEA</sequence>
<dbReference type="InterPro" id="IPR011009">
    <property type="entry name" value="Kinase-like_dom_sf"/>
</dbReference>
<dbReference type="InterPro" id="IPR006748">
    <property type="entry name" value="NH2Glyco/OHUrea_AB-resist_kin"/>
</dbReference>
<organism evidence="1 2">
    <name type="scientific">Stenotrophomonas geniculata N1</name>
    <dbReference type="NCBI Taxonomy" id="1167641"/>
    <lineage>
        <taxon>Bacteria</taxon>
        <taxon>Pseudomonadati</taxon>
        <taxon>Pseudomonadota</taxon>
        <taxon>Gammaproteobacteria</taxon>
        <taxon>Lysobacterales</taxon>
        <taxon>Lysobacteraceae</taxon>
        <taxon>Stenotrophomonas</taxon>
    </lineage>
</organism>
<dbReference type="OrthoDB" id="3638028at2"/>
<dbReference type="NCBIfam" id="NF012171">
    <property type="entry name" value="APH_6"/>
    <property type="match status" value="1"/>
</dbReference>
<dbReference type="GO" id="GO:0019748">
    <property type="term" value="P:secondary metabolic process"/>
    <property type="evidence" value="ECO:0007669"/>
    <property type="project" value="InterPro"/>
</dbReference>
<keyword evidence="1" id="KW-0808">Transferase</keyword>
<keyword evidence="1" id="KW-0418">Kinase</keyword>
<evidence type="ECO:0000313" key="2">
    <source>
        <dbReference type="Proteomes" id="UP000036890"/>
    </source>
</evidence>
<accession>A0A0L8ADK2</accession>
<comment type="caution">
    <text evidence="1">The sequence shown here is derived from an EMBL/GenBank/DDBJ whole genome shotgun (WGS) entry which is preliminary data.</text>
</comment>
<name>A0A0L8ADK2_9GAMM</name>
<proteinExistence type="predicted"/>
<dbReference type="GO" id="GO:0016773">
    <property type="term" value="F:phosphotransferase activity, alcohol group as acceptor"/>
    <property type="evidence" value="ECO:0007669"/>
    <property type="project" value="InterPro"/>
</dbReference>
<dbReference type="EMBL" id="AJLO02000014">
    <property type="protein sequence ID" value="KOF00307.1"/>
    <property type="molecule type" value="Genomic_DNA"/>
</dbReference>
<dbReference type="Pfam" id="PF04655">
    <property type="entry name" value="APH_6_hur"/>
    <property type="match status" value="1"/>
</dbReference>
<dbReference type="GO" id="GO:0016301">
    <property type="term" value="F:kinase activity"/>
    <property type="evidence" value="ECO:0007669"/>
    <property type="project" value="UniProtKB-KW"/>
</dbReference>
<gene>
    <name evidence="1" type="ORF">W7K_05655</name>
</gene>
<dbReference type="Proteomes" id="UP000036890">
    <property type="component" value="Unassembled WGS sequence"/>
</dbReference>
<dbReference type="RefSeq" id="WP_010485854.1">
    <property type="nucleotide sequence ID" value="NZ_AJLO02000014.1"/>
</dbReference>
<dbReference type="NCBIfam" id="NF012160">
    <property type="entry name" value="APH_6_Steno"/>
    <property type="match status" value="1"/>
</dbReference>